<gene>
    <name evidence="2" type="ORF">SAMN04488570_2414</name>
</gene>
<sequence length="247" mass="25414">MATTDRSVPVPVPGVVADAAALGPWFAASVAAPGEGWLTLAELTSPERLDDLLARTRTAIAVQRRAPVAAVEVRVAASSLHLALLGRVTSVALGALALGGSVLALGAQARWRPTTTHAVDLGLAAPLGTPAGSPDEALALLHREVLDTLVVPLGLALRERARVSPRVLSGNATSSWVGALSALHHARPDLVPQAAAYVSALLHDPLLRPTWTPVRGGAGVRRTSCCLFWRLPGGGVCGDCVLHARTG</sequence>
<organism evidence="2 3">
    <name type="scientific">Nocardioides scoriae</name>
    <dbReference type="NCBI Taxonomy" id="642780"/>
    <lineage>
        <taxon>Bacteria</taxon>
        <taxon>Bacillati</taxon>
        <taxon>Actinomycetota</taxon>
        <taxon>Actinomycetes</taxon>
        <taxon>Propionibacteriales</taxon>
        <taxon>Nocardioidaceae</taxon>
        <taxon>Nocardioides</taxon>
    </lineage>
</organism>
<dbReference type="Pfam" id="PF11575">
    <property type="entry name" value="FhuF_C"/>
    <property type="match status" value="1"/>
</dbReference>
<accession>A0A1H1U4K7</accession>
<feature type="domain" description="Ferric siderophore reductase C-terminal" evidence="1">
    <location>
        <begin position="222"/>
        <end position="242"/>
    </location>
</feature>
<dbReference type="STRING" id="642780.SAMN04488570_2414"/>
<dbReference type="InterPro" id="IPR024726">
    <property type="entry name" value="FhuF_C"/>
</dbReference>
<evidence type="ECO:0000313" key="3">
    <source>
        <dbReference type="Proteomes" id="UP000198859"/>
    </source>
</evidence>
<evidence type="ECO:0000259" key="1">
    <source>
        <dbReference type="Pfam" id="PF11575"/>
    </source>
</evidence>
<name>A0A1H1U4K7_9ACTN</name>
<dbReference type="OrthoDB" id="3290158at2"/>
<protein>
    <submittedName>
        <fullName evidence="2">FhuF 2Fe-2S C-terminal domain-containing protein</fullName>
    </submittedName>
</protein>
<proteinExistence type="predicted"/>
<reference evidence="3" key="1">
    <citation type="submission" date="2016-10" db="EMBL/GenBank/DDBJ databases">
        <authorList>
            <person name="Varghese N."/>
            <person name="Submissions S."/>
        </authorList>
    </citation>
    <scope>NUCLEOTIDE SEQUENCE [LARGE SCALE GENOMIC DNA]</scope>
    <source>
        <strain evidence="3">DSM 22127</strain>
    </source>
</reference>
<evidence type="ECO:0000313" key="2">
    <source>
        <dbReference type="EMBL" id="SDS67337.1"/>
    </source>
</evidence>
<dbReference type="Proteomes" id="UP000198859">
    <property type="component" value="Chromosome I"/>
</dbReference>
<dbReference type="AlphaFoldDB" id="A0A1H1U4K7"/>
<dbReference type="GO" id="GO:0051537">
    <property type="term" value="F:2 iron, 2 sulfur cluster binding"/>
    <property type="evidence" value="ECO:0007669"/>
    <property type="project" value="InterPro"/>
</dbReference>
<keyword evidence="3" id="KW-1185">Reference proteome</keyword>
<dbReference type="EMBL" id="LT629757">
    <property type="protein sequence ID" value="SDS67337.1"/>
    <property type="molecule type" value="Genomic_DNA"/>
</dbReference>
<dbReference type="RefSeq" id="WP_091729976.1">
    <property type="nucleotide sequence ID" value="NZ_LT629757.1"/>
</dbReference>